<dbReference type="Pfam" id="PF07773">
    <property type="entry name" value="TCTN_DUF1619"/>
    <property type="match status" value="1"/>
</dbReference>
<protein>
    <recommendedName>
        <fullName evidence="2">Tectonic-1-3 domain-containing protein</fullName>
    </recommendedName>
</protein>
<sequence>MGKGQFDGEADLASACSGLLSIDAFVTSLSSIIANPATLQLVSVVLPPSGLPDTTFINGTCAHAAASIAVTFIWGEDGVSAAHVDVTAANVTQSQPFVQTFAVTFARSTDAKVRSGRPGYLDGRPLLMQDFEYSLIGVDARSTRCSEVGRRPLAFNENSLSMCQLEFSVDDFSDCNALRANFRQHLGLPSSSSVPGRVGIYGDSDTSAAGEWIDVIHTTTREYADQELFLNYTQRPLCNDVPRRAEIQVLVTSQGHPQNPQMIVFGAQVTTYTRHLYITATTPAPPVSNVTLTTAPPTNTTAAPTNATAAPSNATAEPVRQVELVSVGVSFVYVDPGAAGLKRRRNHRPHSCFRGTCWHVPFRTAQRRWTTDPQVQAHYAAVLARFIAVMICIACLGVLSLVIHMQGPRR</sequence>
<dbReference type="RefSeq" id="XP_004990841.1">
    <property type="nucleotide sequence ID" value="XM_004990784.1"/>
</dbReference>
<keyword evidence="1" id="KW-1133">Transmembrane helix</keyword>
<dbReference type="PANTHER" id="PTHR14611:SF6">
    <property type="entry name" value="TECTONIC-2"/>
    <property type="match status" value="1"/>
</dbReference>
<gene>
    <name evidence="3" type="ORF">PTSG_07343</name>
</gene>
<dbReference type="PANTHER" id="PTHR14611">
    <property type="entry name" value="TECTONIC FAMILY MEMBER"/>
    <property type="match status" value="1"/>
</dbReference>
<dbReference type="GO" id="GO:0060271">
    <property type="term" value="P:cilium assembly"/>
    <property type="evidence" value="ECO:0007669"/>
    <property type="project" value="TreeGrafter"/>
</dbReference>
<dbReference type="Proteomes" id="UP000007799">
    <property type="component" value="Unassembled WGS sequence"/>
</dbReference>
<proteinExistence type="predicted"/>
<dbReference type="InterPro" id="IPR040354">
    <property type="entry name" value="TCTN1-3"/>
</dbReference>
<evidence type="ECO:0000313" key="4">
    <source>
        <dbReference type="Proteomes" id="UP000007799"/>
    </source>
</evidence>
<feature type="transmembrane region" description="Helical" evidence="1">
    <location>
        <begin position="382"/>
        <end position="403"/>
    </location>
</feature>
<dbReference type="GeneID" id="16071404"/>
<accession>F2UJ53</accession>
<keyword evidence="1" id="KW-0812">Transmembrane</keyword>
<evidence type="ECO:0000259" key="2">
    <source>
        <dbReference type="Pfam" id="PF07773"/>
    </source>
</evidence>
<name>F2UJ53_SALR5</name>
<dbReference type="InParanoid" id="F2UJ53"/>
<dbReference type="EMBL" id="GL832976">
    <property type="protein sequence ID" value="EGD77001.1"/>
    <property type="molecule type" value="Genomic_DNA"/>
</dbReference>
<feature type="domain" description="Tectonic-1-3" evidence="2">
    <location>
        <begin position="119"/>
        <end position="271"/>
    </location>
</feature>
<evidence type="ECO:0000256" key="1">
    <source>
        <dbReference type="SAM" id="Phobius"/>
    </source>
</evidence>
<dbReference type="OrthoDB" id="184109at2759"/>
<dbReference type="InterPro" id="IPR011677">
    <property type="entry name" value="TCTN1-3_dom"/>
</dbReference>
<reference evidence="3" key="1">
    <citation type="submission" date="2009-08" db="EMBL/GenBank/DDBJ databases">
        <title>Annotation of Salpingoeca rosetta.</title>
        <authorList>
            <consortium name="The Broad Institute Genome Sequencing Platform"/>
            <person name="Russ C."/>
            <person name="Cuomo C."/>
            <person name="Burger G."/>
            <person name="Gray M.W."/>
            <person name="Holland P.W.H."/>
            <person name="King N."/>
            <person name="Lang F.B.F."/>
            <person name="Roger A.J."/>
            <person name="Ruiz-Trillo I."/>
            <person name="Young S.K."/>
            <person name="Zeng Q."/>
            <person name="Gargeya S."/>
            <person name="Alvarado L."/>
            <person name="Berlin A."/>
            <person name="Chapman S.B."/>
            <person name="Chen Z."/>
            <person name="Freedman E."/>
            <person name="Gellesch M."/>
            <person name="Goldberg J."/>
            <person name="Griggs A."/>
            <person name="Gujja S."/>
            <person name="Heilman E."/>
            <person name="Heiman D."/>
            <person name="Howarth C."/>
            <person name="Mehta T."/>
            <person name="Neiman D."/>
            <person name="Pearson M."/>
            <person name="Roberts A."/>
            <person name="Saif S."/>
            <person name="Shea T."/>
            <person name="Shenoy N."/>
            <person name="Sisk P."/>
            <person name="Stolte C."/>
            <person name="Sykes S."/>
            <person name="White J."/>
            <person name="Yandava C."/>
            <person name="Haas B."/>
            <person name="Nusbaum C."/>
            <person name="Birren B."/>
        </authorList>
    </citation>
    <scope>NUCLEOTIDE SEQUENCE [LARGE SCALE GENOMIC DNA]</scope>
    <source>
        <strain evidence="3">ATCC 50818</strain>
    </source>
</reference>
<keyword evidence="4" id="KW-1185">Reference proteome</keyword>
<organism evidence="4">
    <name type="scientific">Salpingoeca rosetta (strain ATCC 50818 / BSB-021)</name>
    <dbReference type="NCBI Taxonomy" id="946362"/>
    <lineage>
        <taxon>Eukaryota</taxon>
        <taxon>Choanoflagellata</taxon>
        <taxon>Craspedida</taxon>
        <taxon>Salpingoecidae</taxon>
        <taxon>Salpingoeca</taxon>
    </lineage>
</organism>
<dbReference type="AlphaFoldDB" id="F2UJ53"/>
<dbReference type="KEGG" id="sre:PTSG_07343"/>
<evidence type="ECO:0000313" key="3">
    <source>
        <dbReference type="EMBL" id="EGD77001.1"/>
    </source>
</evidence>
<keyword evidence="1" id="KW-0472">Membrane</keyword>